<evidence type="ECO:0000313" key="1">
    <source>
        <dbReference type="EMBL" id="EKO34574.1"/>
    </source>
</evidence>
<evidence type="ECO:0000313" key="2">
    <source>
        <dbReference type="Proteomes" id="UP000006329"/>
    </source>
</evidence>
<gene>
    <name evidence="1" type="ORF">LEP1GSC179_3425</name>
</gene>
<dbReference type="AlphaFoldDB" id="A0A0E2BHG0"/>
<accession>A0A0E2BHG0</accession>
<organism evidence="1 2">
    <name type="scientific">Leptospira santarosai str. MOR084</name>
    <dbReference type="NCBI Taxonomy" id="1049984"/>
    <lineage>
        <taxon>Bacteria</taxon>
        <taxon>Pseudomonadati</taxon>
        <taxon>Spirochaetota</taxon>
        <taxon>Spirochaetia</taxon>
        <taxon>Leptospirales</taxon>
        <taxon>Leptospiraceae</taxon>
        <taxon>Leptospira</taxon>
    </lineage>
</organism>
<keyword evidence="2" id="KW-1185">Reference proteome</keyword>
<name>A0A0E2BHG0_9LEPT</name>
<dbReference type="Proteomes" id="UP000006329">
    <property type="component" value="Unassembled WGS sequence"/>
</dbReference>
<dbReference type="EMBL" id="AHON02000029">
    <property type="protein sequence ID" value="EKO34574.1"/>
    <property type="molecule type" value="Genomic_DNA"/>
</dbReference>
<proteinExistence type="predicted"/>
<protein>
    <submittedName>
        <fullName evidence="1">Uncharacterized protein</fullName>
    </submittedName>
</protein>
<comment type="caution">
    <text evidence="1">The sequence shown here is derived from an EMBL/GenBank/DDBJ whole genome shotgun (WGS) entry which is preliminary data.</text>
</comment>
<reference evidence="1" key="1">
    <citation type="submission" date="2012-10" db="EMBL/GenBank/DDBJ databases">
        <authorList>
            <person name="Harkins D.M."/>
            <person name="Durkin A.S."/>
            <person name="Brinkac L.M."/>
            <person name="Haft D.H."/>
            <person name="Selengut J.D."/>
            <person name="Sanka R."/>
            <person name="DePew J."/>
            <person name="Purushe J."/>
            <person name="Matthias M.A."/>
            <person name="Vinetz J.M."/>
            <person name="Sutton G.G."/>
            <person name="Nierman W.C."/>
            <person name="Fouts D.E."/>
        </authorList>
    </citation>
    <scope>NUCLEOTIDE SEQUENCE [LARGE SCALE GENOMIC DNA]</scope>
    <source>
        <strain evidence="1">MOR084</strain>
    </source>
</reference>
<sequence>MGTLTLFLRKSNVGKLLTPNSRLNTDSDHFQVFSRWLVKKRFVFFQNCMKKNEYSESVLRENFVCNFKNGLRGFFRKENRT</sequence>